<keyword evidence="3 6" id="KW-0812">Transmembrane</keyword>
<dbReference type="Pfam" id="PF01384">
    <property type="entry name" value="PHO4"/>
    <property type="match status" value="2"/>
</dbReference>
<dbReference type="AlphaFoldDB" id="A0A0G0NQX8"/>
<protein>
    <submittedName>
        <fullName evidence="7">Phosphate/sulfate permease</fullName>
    </submittedName>
</protein>
<dbReference type="GO" id="GO:0016020">
    <property type="term" value="C:membrane"/>
    <property type="evidence" value="ECO:0007669"/>
    <property type="project" value="UniProtKB-SubCell"/>
</dbReference>
<accession>A0A0G0NQX8</accession>
<evidence type="ECO:0000256" key="4">
    <source>
        <dbReference type="ARBA" id="ARBA00022989"/>
    </source>
</evidence>
<evidence type="ECO:0000256" key="6">
    <source>
        <dbReference type="SAM" id="Phobius"/>
    </source>
</evidence>
<proteinExistence type="predicted"/>
<evidence type="ECO:0000256" key="1">
    <source>
        <dbReference type="ARBA" id="ARBA00004141"/>
    </source>
</evidence>
<evidence type="ECO:0000313" key="7">
    <source>
        <dbReference type="EMBL" id="KKQ88289.1"/>
    </source>
</evidence>
<feature type="transmembrane region" description="Helical" evidence="6">
    <location>
        <begin position="214"/>
        <end position="240"/>
    </location>
</feature>
<dbReference type="Proteomes" id="UP000034893">
    <property type="component" value="Unassembled WGS sequence"/>
</dbReference>
<feature type="transmembrane region" description="Helical" evidence="6">
    <location>
        <begin position="81"/>
        <end position="101"/>
    </location>
</feature>
<feature type="transmembrane region" description="Helical" evidence="6">
    <location>
        <begin position="46"/>
        <end position="69"/>
    </location>
</feature>
<reference evidence="7 8" key="1">
    <citation type="journal article" date="2015" name="Nature">
        <title>rRNA introns, odd ribosomes, and small enigmatic genomes across a large radiation of phyla.</title>
        <authorList>
            <person name="Brown C.T."/>
            <person name="Hug L.A."/>
            <person name="Thomas B.C."/>
            <person name="Sharon I."/>
            <person name="Castelle C.J."/>
            <person name="Singh A."/>
            <person name="Wilkins M.J."/>
            <person name="Williams K.H."/>
            <person name="Banfield J.F."/>
        </authorList>
    </citation>
    <scope>NUCLEOTIDE SEQUENCE [LARGE SCALE GENOMIC DNA]</scope>
</reference>
<evidence type="ECO:0000256" key="5">
    <source>
        <dbReference type="ARBA" id="ARBA00023136"/>
    </source>
</evidence>
<evidence type="ECO:0000256" key="3">
    <source>
        <dbReference type="ARBA" id="ARBA00022692"/>
    </source>
</evidence>
<feature type="transmembrane region" description="Helical" evidence="6">
    <location>
        <begin position="307"/>
        <end position="331"/>
    </location>
</feature>
<name>A0A0G0NQX8_9BACT</name>
<dbReference type="PATRIC" id="fig|1618414.3.peg.556"/>
<comment type="subcellular location">
    <subcellularLocation>
        <location evidence="1">Membrane</location>
        <topology evidence="1">Multi-pass membrane protein</topology>
    </subcellularLocation>
</comment>
<organism evidence="7 8">
    <name type="scientific">Candidatus Curtissbacteria bacterium GW2011_GWC2_38_9</name>
    <dbReference type="NCBI Taxonomy" id="1618414"/>
    <lineage>
        <taxon>Bacteria</taxon>
        <taxon>Candidatus Curtissiibacteriota</taxon>
    </lineage>
</organism>
<keyword evidence="4 6" id="KW-1133">Transmembrane helix</keyword>
<feature type="transmembrane region" description="Helical" evidence="6">
    <location>
        <begin position="136"/>
        <end position="156"/>
    </location>
</feature>
<dbReference type="InterPro" id="IPR001204">
    <property type="entry name" value="Phos_transporter"/>
</dbReference>
<dbReference type="GO" id="GO:0005315">
    <property type="term" value="F:phosphate transmembrane transporter activity"/>
    <property type="evidence" value="ECO:0007669"/>
    <property type="project" value="InterPro"/>
</dbReference>
<dbReference type="GO" id="GO:0035435">
    <property type="term" value="P:phosphate ion transmembrane transport"/>
    <property type="evidence" value="ECO:0007669"/>
    <property type="project" value="TreeGrafter"/>
</dbReference>
<keyword evidence="5 6" id="KW-0472">Membrane</keyword>
<comment type="caution">
    <text evidence="7">The sequence shown here is derived from an EMBL/GenBank/DDBJ whole genome shotgun (WGS) entry which is preliminary data.</text>
</comment>
<gene>
    <name evidence="7" type="ORF">UT12_C0023G0007</name>
</gene>
<dbReference type="EMBL" id="LBVP01000023">
    <property type="protein sequence ID" value="KKQ88289.1"/>
    <property type="molecule type" value="Genomic_DNA"/>
</dbReference>
<keyword evidence="2" id="KW-0813">Transport</keyword>
<sequence>MDFTLFSLIFIIFLAFIFDFINGFHDAANAIATVVSTRVLSPRNAVAMAAFFNFIAFLVFGVAVATTIAKGIVEPTSVTQEVIFAALIGAIAWDLITWWQGLPTSSSHALIGGFVGAAVTKSGLTVLILPGLQKIIVFMLISPVVGFILAFILMSLTTRLLFKVPAPKINWAFRKLQLVSSGFYALSHGTNDAQKTMGIVAILLFSKGYLGDKLYIPLWVVLMAHLAIALGTLAGGWKIVRTMGKRVTHLKPVHGFSAETAGGMVLFFSASLGVPVSTTHAISGSILGVGTSLRATAVRWILARRIVWAWILTIPASATIAALTYYLVYLISKIY</sequence>
<evidence type="ECO:0000313" key="8">
    <source>
        <dbReference type="Proteomes" id="UP000034893"/>
    </source>
</evidence>
<dbReference type="PANTHER" id="PTHR11101:SF80">
    <property type="entry name" value="PHOSPHATE TRANSPORTER"/>
    <property type="match status" value="1"/>
</dbReference>
<evidence type="ECO:0000256" key="2">
    <source>
        <dbReference type="ARBA" id="ARBA00022448"/>
    </source>
</evidence>
<feature type="transmembrane region" description="Helical" evidence="6">
    <location>
        <begin position="107"/>
        <end position="129"/>
    </location>
</feature>
<dbReference type="PANTHER" id="PTHR11101">
    <property type="entry name" value="PHOSPHATE TRANSPORTER"/>
    <property type="match status" value="1"/>
</dbReference>